<keyword evidence="3" id="KW-0804">Transcription</keyword>
<dbReference type="GO" id="GO:0003677">
    <property type="term" value="F:DNA binding"/>
    <property type="evidence" value="ECO:0007669"/>
    <property type="project" value="UniProtKB-KW"/>
</dbReference>
<feature type="domain" description="HTH crp-type" evidence="4">
    <location>
        <begin position="137"/>
        <end position="211"/>
    </location>
</feature>
<dbReference type="InterPro" id="IPR036388">
    <property type="entry name" value="WH-like_DNA-bd_sf"/>
</dbReference>
<accession>A0A4V2KTC4</accession>
<protein>
    <submittedName>
        <fullName evidence="5">Crp/Fnr family transcriptional regulator</fullName>
    </submittedName>
</protein>
<evidence type="ECO:0000256" key="3">
    <source>
        <dbReference type="ARBA" id="ARBA00023163"/>
    </source>
</evidence>
<evidence type="ECO:0000313" key="5">
    <source>
        <dbReference type="EMBL" id="TBW36634.1"/>
    </source>
</evidence>
<evidence type="ECO:0000259" key="4">
    <source>
        <dbReference type="PROSITE" id="PS51063"/>
    </source>
</evidence>
<dbReference type="Pfam" id="PF13545">
    <property type="entry name" value="HTH_Crp_2"/>
    <property type="match status" value="1"/>
</dbReference>
<dbReference type="GO" id="GO:0006355">
    <property type="term" value="P:regulation of DNA-templated transcription"/>
    <property type="evidence" value="ECO:0007669"/>
    <property type="project" value="InterPro"/>
</dbReference>
<dbReference type="PROSITE" id="PS51063">
    <property type="entry name" value="HTH_CRP_2"/>
    <property type="match status" value="1"/>
</dbReference>
<organism evidence="5 6">
    <name type="scientific">Siculibacillus lacustris</name>
    <dbReference type="NCBI Taxonomy" id="1549641"/>
    <lineage>
        <taxon>Bacteria</taxon>
        <taxon>Pseudomonadati</taxon>
        <taxon>Pseudomonadota</taxon>
        <taxon>Alphaproteobacteria</taxon>
        <taxon>Hyphomicrobiales</taxon>
        <taxon>Ancalomicrobiaceae</taxon>
        <taxon>Siculibacillus</taxon>
    </lineage>
</organism>
<comment type="caution">
    <text evidence="5">The sequence shown here is derived from an EMBL/GenBank/DDBJ whole genome shotgun (WGS) entry which is preliminary data.</text>
</comment>
<dbReference type="InterPro" id="IPR018490">
    <property type="entry name" value="cNMP-bd_dom_sf"/>
</dbReference>
<gene>
    <name evidence="5" type="ORF">EYW49_13640</name>
</gene>
<keyword evidence="2" id="KW-0238">DNA-binding</keyword>
<keyword evidence="6" id="KW-1185">Reference proteome</keyword>
<dbReference type="EMBL" id="SJFN01000019">
    <property type="protein sequence ID" value="TBW36634.1"/>
    <property type="molecule type" value="Genomic_DNA"/>
</dbReference>
<dbReference type="InterPro" id="IPR036390">
    <property type="entry name" value="WH_DNA-bd_sf"/>
</dbReference>
<dbReference type="SUPFAM" id="SSF46785">
    <property type="entry name" value="Winged helix' DNA-binding domain"/>
    <property type="match status" value="1"/>
</dbReference>
<dbReference type="InterPro" id="IPR012318">
    <property type="entry name" value="HTH_CRP"/>
</dbReference>
<dbReference type="OrthoDB" id="7263823at2"/>
<evidence type="ECO:0000256" key="2">
    <source>
        <dbReference type="ARBA" id="ARBA00023125"/>
    </source>
</evidence>
<dbReference type="Gene3D" id="1.10.10.10">
    <property type="entry name" value="Winged helix-like DNA-binding domain superfamily/Winged helix DNA-binding domain"/>
    <property type="match status" value="1"/>
</dbReference>
<dbReference type="SUPFAM" id="SSF51206">
    <property type="entry name" value="cAMP-binding domain-like"/>
    <property type="match status" value="1"/>
</dbReference>
<reference evidence="5 6" key="1">
    <citation type="submission" date="2019-02" db="EMBL/GenBank/DDBJ databases">
        <title>Siculibacillus lacustris gen. nov., sp. nov., a new rosette-forming bacterium isolated from a freshwater crater lake (Lake St. Ana, Romania).</title>
        <authorList>
            <person name="Felfoldi T."/>
            <person name="Marton Z."/>
            <person name="Szabo A."/>
            <person name="Mentes A."/>
            <person name="Boka K."/>
            <person name="Marialigeti K."/>
            <person name="Mathe I."/>
            <person name="Koncz M."/>
            <person name="Schumann P."/>
            <person name="Toth E."/>
        </authorList>
    </citation>
    <scope>NUCLEOTIDE SEQUENCE [LARGE SCALE GENOMIC DNA]</scope>
    <source>
        <strain evidence="5 6">SA-279</strain>
    </source>
</reference>
<dbReference type="Proteomes" id="UP000292781">
    <property type="component" value="Unassembled WGS sequence"/>
</dbReference>
<dbReference type="InterPro" id="IPR014710">
    <property type="entry name" value="RmlC-like_jellyroll"/>
</dbReference>
<dbReference type="AlphaFoldDB" id="A0A4V2KTC4"/>
<evidence type="ECO:0000256" key="1">
    <source>
        <dbReference type="ARBA" id="ARBA00023015"/>
    </source>
</evidence>
<evidence type="ECO:0000313" key="6">
    <source>
        <dbReference type="Proteomes" id="UP000292781"/>
    </source>
</evidence>
<dbReference type="Gene3D" id="2.60.120.10">
    <property type="entry name" value="Jelly Rolls"/>
    <property type="match status" value="1"/>
</dbReference>
<name>A0A4V2KTC4_9HYPH</name>
<proteinExistence type="predicted"/>
<keyword evidence="1" id="KW-0805">Transcription regulation</keyword>
<sequence length="221" mass="24245">MMKSEPHLGQIVDRLLKQGATRHLTTRSLPAGHLIYGSDEDLDGGSGLLFVRSGRVRCFVSFEGKEMTLFMLEAGDAISLNTGSMLEIKKDAEIVLLAMPAFRQLALLDPELALAAVPLLDRVLQKSIRIIEDMAFHGVKHRLIRALCDTADRDGRRGEHGIVIDTMPNAEDFAMQIGATRQSVSTILAELVRCGIVHRFGAGSMVISDLGRLKQELVSVR</sequence>